<evidence type="ECO:0000313" key="1">
    <source>
        <dbReference type="EMBL" id="SFC39690.1"/>
    </source>
</evidence>
<gene>
    <name evidence="1" type="ORF">SAMN05421842_10376</name>
</gene>
<organism evidence="1 2">
    <name type="scientific">Clostridium uliginosum</name>
    <dbReference type="NCBI Taxonomy" id="119641"/>
    <lineage>
        <taxon>Bacteria</taxon>
        <taxon>Bacillati</taxon>
        <taxon>Bacillota</taxon>
        <taxon>Clostridia</taxon>
        <taxon>Eubacteriales</taxon>
        <taxon>Clostridiaceae</taxon>
        <taxon>Clostridium</taxon>
    </lineage>
</organism>
<dbReference type="AlphaFoldDB" id="A0A1I1J2K5"/>
<dbReference type="EMBL" id="FOMG01000003">
    <property type="protein sequence ID" value="SFC39690.1"/>
    <property type="molecule type" value="Genomic_DNA"/>
</dbReference>
<sequence length="109" mass="11991">MKILKRFIVFSIAFLMLISVFPSVTKASVSNVYKQGVYNISEFEESVATAKLVTQNTRVSLMILDNEGDIKFFKEFDTVGEVINLGTIKKGHTLAIVGNGDVAIITTSK</sequence>
<proteinExistence type="predicted"/>
<protein>
    <submittedName>
        <fullName evidence="1">Uncharacterized protein</fullName>
    </submittedName>
</protein>
<dbReference type="OrthoDB" id="1912669at2"/>
<reference evidence="1 2" key="1">
    <citation type="submission" date="2016-10" db="EMBL/GenBank/DDBJ databases">
        <authorList>
            <person name="de Groot N.N."/>
        </authorList>
    </citation>
    <scope>NUCLEOTIDE SEQUENCE [LARGE SCALE GENOMIC DNA]</scope>
    <source>
        <strain evidence="1 2">DSM 12992</strain>
    </source>
</reference>
<keyword evidence="2" id="KW-1185">Reference proteome</keyword>
<dbReference type="Proteomes" id="UP000199263">
    <property type="component" value="Unassembled WGS sequence"/>
</dbReference>
<accession>A0A1I1J2K5</accession>
<evidence type="ECO:0000313" key="2">
    <source>
        <dbReference type="Proteomes" id="UP000199263"/>
    </source>
</evidence>
<dbReference type="RefSeq" id="WP_090088720.1">
    <property type="nucleotide sequence ID" value="NZ_FOMG01000003.1"/>
</dbReference>
<name>A0A1I1J2K5_9CLOT</name>